<proteinExistence type="predicted"/>
<name>A0ABD1E5H9_HYPHA</name>
<comment type="caution">
    <text evidence="2">The sequence shown here is derived from an EMBL/GenBank/DDBJ whole genome shotgun (WGS) entry which is preliminary data.</text>
</comment>
<feature type="chain" id="PRO_5044749586" evidence="1">
    <location>
        <begin position="22"/>
        <end position="201"/>
    </location>
</feature>
<evidence type="ECO:0000313" key="3">
    <source>
        <dbReference type="Proteomes" id="UP001566132"/>
    </source>
</evidence>
<organism evidence="2 3">
    <name type="scientific">Hypothenemus hampei</name>
    <name type="common">Coffee berry borer</name>
    <dbReference type="NCBI Taxonomy" id="57062"/>
    <lineage>
        <taxon>Eukaryota</taxon>
        <taxon>Metazoa</taxon>
        <taxon>Ecdysozoa</taxon>
        <taxon>Arthropoda</taxon>
        <taxon>Hexapoda</taxon>
        <taxon>Insecta</taxon>
        <taxon>Pterygota</taxon>
        <taxon>Neoptera</taxon>
        <taxon>Endopterygota</taxon>
        <taxon>Coleoptera</taxon>
        <taxon>Polyphaga</taxon>
        <taxon>Cucujiformia</taxon>
        <taxon>Curculionidae</taxon>
        <taxon>Scolytinae</taxon>
        <taxon>Hypothenemus</taxon>
    </lineage>
</organism>
<keyword evidence="3" id="KW-1185">Reference proteome</keyword>
<accession>A0ABD1E5H9</accession>
<feature type="signal peptide" evidence="1">
    <location>
        <begin position="1"/>
        <end position="21"/>
    </location>
</feature>
<reference evidence="2 3" key="1">
    <citation type="submission" date="2024-05" db="EMBL/GenBank/DDBJ databases">
        <title>Genetic variation in Jamaican populations of the coffee berry borer (Hypothenemus hampei).</title>
        <authorList>
            <person name="Errbii M."/>
            <person name="Myrie A."/>
        </authorList>
    </citation>
    <scope>NUCLEOTIDE SEQUENCE [LARGE SCALE GENOMIC DNA]</scope>
    <source>
        <strain evidence="2">JA-Hopewell-2020-01-JO</strain>
        <tissue evidence="2">Whole body</tissue>
    </source>
</reference>
<keyword evidence="1" id="KW-0732">Signal</keyword>
<dbReference type="AlphaFoldDB" id="A0ABD1E5H9"/>
<dbReference type="EMBL" id="JBDJPC010000011">
    <property type="protein sequence ID" value="KAL1489933.1"/>
    <property type="molecule type" value="Genomic_DNA"/>
</dbReference>
<sequence length="201" mass="23584">MIGRWPTYFLYVTAYVTCLRAAAISNDVPMIMAAVPQKSLNENPQVDNDELKRGWKTDFPLDGTNKRGWNNLRTNWGKRDIGDDDLDLYQKRSWQKLQGSWGKRTYPSDEDDDMVHQWPVPDPDSIANDNNVLDYYVYYFNPEQVGDFDGGHEVNKRNWRSFPEGWGKRSNKWDKFRGSWGKRQPAWNNLKGLWGKRSISE</sequence>
<dbReference type="Proteomes" id="UP001566132">
    <property type="component" value="Unassembled WGS sequence"/>
</dbReference>
<evidence type="ECO:0000313" key="2">
    <source>
        <dbReference type="EMBL" id="KAL1489933.1"/>
    </source>
</evidence>
<evidence type="ECO:0000256" key="1">
    <source>
        <dbReference type="SAM" id="SignalP"/>
    </source>
</evidence>
<gene>
    <name evidence="2" type="ORF">ABEB36_013859</name>
</gene>
<protein>
    <submittedName>
        <fullName evidence="2">Uncharacterized protein</fullName>
    </submittedName>
</protein>